<feature type="signal peptide" evidence="1">
    <location>
        <begin position="1"/>
        <end position="19"/>
    </location>
</feature>
<evidence type="ECO:0000256" key="1">
    <source>
        <dbReference type="SAM" id="SignalP"/>
    </source>
</evidence>
<dbReference type="Gene3D" id="2.120.10.30">
    <property type="entry name" value="TolB, C-terminal domain"/>
    <property type="match status" value="1"/>
</dbReference>
<evidence type="ECO:0000313" key="2">
    <source>
        <dbReference type="EMBL" id="CBN74873.1"/>
    </source>
</evidence>
<sequence>MRPFGVLLAASWAIIASEASSRLDVIDLPTGFFPEGITNGEGWTAFVGSLLNGNIWKGDLETGQGEVFELGAPGPAVGLDHDRRSDYLFVAGGPVGTARVYDEDFALVADLALSDGNSSFVNDVIITKTAAFFTDSFQPKIYKVNLDRETGALVDGLAVHTLVLSDNVPVLEGAFNVNGIEATDDGSALVIVNMESQQLFAVDPDTGAATLIDLGGELLPGRGDGLVLRKNTLWVVDNALEQILEVSLAADLSCGSLAPRALSNPLFDTQTTAMRKGNSLYAVNAKFGVAAEDVATTAYEIVRVDRDSGELVC</sequence>
<evidence type="ECO:0000313" key="3">
    <source>
        <dbReference type="Proteomes" id="UP000002630"/>
    </source>
</evidence>
<accession>D8LPY1</accession>
<keyword evidence="1" id="KW-0732">Signal</keyword>
<dbReference type="InParanoid" id="D8LPY1"/>
<dbReference type="SUPFAM" id="SSF63825">
    <property type="entry name" value="YWTD domain"/>
    <property type="match status" value="1"/>
</dbReference>
<dbReference type="STRING" id="2880.D8LPY1"/>
<dbReference type="EMBL" id="FN648774">
    <property type="protein sequence ID" value="CBN74873.1"/>
    <property type="molecule type" value="Genomic_DNA"/>
</dbReference>
<protein>
    <submittedName>
        <fullName evidence="2">Superoxide dismutase</fullName>
    </submittedName>
</protein>
<dbReference type="InterPro" id="IPR011042">
    <property type="entry name" value="6-blade_b-propeller_TolB-like"/>
</dbReference>
<dbReference type="EMBL" id="FN649735">
    <property type="protein sequence ID" value="CBN74873.1"/>
    <property type="molecule type" value="Genomic_DNA"/>
</dbReference>
<dbReference type="OMA" id="AWFTDSF"/>
<keyword evidence="3" id="KW-1185">Reference proteome</keyword>
<dbReference type="AlphaFoldDB" id="D8LPY1"/>
<dbReference type="eggNOG" id="ENOG502SZPX">
    <property type="taxonomic scope" value="Eukaryota"/>
</dbReference>
<proteinExistence type="predicted"/>
<organism evidence="2 3">
    <name type="scientific">Ectocarpus siliculosus</name>
    <name type="common">Brown alga</name>
    <name type="synonym">Conferva siliculosa</name>
    <dbReference type="NCBI Taxonomy" id="2880"/>
    <lineage>
        <taxon>Eukaryota</taxon>
        <taxon>Sar</taxon>
        <taxon>Stramenopiles</taxon>
        <taxon>Ochrophyta</taxon>
        <taxon>PX clade</taxon>
        <taxon>Phaeophyceae</taxon>
        <taxon>Ectocarpales</taxon>
        <taxon>Ectocarpaceae</taxon>
        <taxon>Ectocarpus</taxon>
    </lineage>
</organism>
<name>D8LPY1_ECTSI</name>
<reference evidence="2 3" key="1">
    <citation type="journal article" date="2010" name="Nature">
        <title>The Ectocarpus genome and the independent evolution of multicellularity in brown algae.</title>
        <authorList>
            <person name="Cock J.M."/>
            <person name="Sterck L."/>
            <person name="Rouze P."/>
            <person name="Scornet D."/>
            <person name="Allen A.E."/>
            <person name="Amoutzias G."/>
            <person name="Anthouard V."/>
            <person name="Artiguenave F."/>
            <person name="Aury J.M."/>
            <person name="Badger J.H."/>
            <person name="Beszteri B."/>
            <person name="Billiau K."/>
            <person name="Bonnet E."/>
            <person name="Bothwell J.H."/>
            <person name="Bowler C."/>
            <person name="Boyen C."/>
            <person name="Brownlee C."/>
            <person name="Carrano C.J."/>
            <person name="Charrier B."/>
            <person name="Cho G.Y."/>
            <person name="Coelho S.M."/>
            <person name="Collen J."/>
            <person name="Corre E."/>
            <person name="Da Silva C."/>
            <person name="Delage L."/>
            <person name="Delaroque N."/>
            <person name="Dittami S.M."/>
            <person name="Doulbeau S."/>
            <person name="Elias M."/>
            <person name="Farnham G."/>
            <person name="Gachon C.M."/>
            <person name="Gschloessl B."/>
            <person name="Heesch S."/>
            <person name="Jabbari K."/>
            <person name="Jubin C."/>
            <person name="Kawai H."/>
            <person name="Kimura K."/>
            <person name="Kloareg B."/>
            <person name="Kupper F.C."/>
            <person name="Lang D."/>
            <person name="Le Bail A."/>
            <person name="Leblanc C."/>
            <person name="Lerouge P."/>
            <person name="Lohr M."/>
            <person name="Lopez P.J."/>
            <person name="Martens C."/>
            <person name="Maumus F."/>
            <person name="Michel G."/>
            <person name="Miranda-Saavedra D."/>
            <person name="Morales J."/>
            <person name="Moreau H."/>
            <person name="Motomura T."/>
            <person name="Nagasato C."/>
            <person name="Napoli C.A."/>
            <person name="Nelson D.R."/>
            <person name="Nyvall-Collen P."/>
            <person name="Peters A.F."/>
            <person name="Pommier C."/>
            <person name="Potin P."/>
            <person name="Poulain J."/>
            <person name="Quesneville H."/>
            <person name="Read B."/>
            <person name="Rensing S.A."/>
            <person name="Ritter A."/>
            <person name="Rousvoal S."/>
            <person name="Samanta M."/>
            <person name="Samson G."/>
            <person name="Schroeder D.C."/>
            <person name="Segurens B."/>
            <person name="Strittmatter M."/>
            <person name="Tonon T."/>
            <person name="Tregear J.W."/>
            <person name="Valentin K."/>
            <person name="von Dassow P."/>
            <person name="Yamagishi T."/>
            <person name="Van de Peer Y."/>
            <person name="Wincker P."/>
        </authorList>
    </citation>
    <scope>NUCLEOTIDE SEQUENCE [LARGE SCALE GENOMIC DNA]</scope>
    <source>
        <strain evidence="3">Ec32 / CCAP1310/4</strain>
    </source>
</reference>
<dbReference type="Proteomes" id="UP000002630">
    <property type="component" value="Linkage Group LG10"/>
</dbReference>
<feature type="chain" id="PRO_5003117416" evidence="1">
    <location>
        <begin position="20"/>
        <end position="313"/>
    </location>
</feature>
<gene>
    <name evidence="2" type="ORF">Esi_0056_0049</name>
</gene>